<dbReference type="InterPro" id="IPR003447">
    <property type="entry name" value="FEMABX"/>
</dbReference>
<dbReference type="Gene3D" id="3.40.630.30">
    <property type="match status" value="2"/>
</dbReference>
<dbReference type="InterPro" id="IPR016181">
    <property type="entry name" value="Acyl_CoA_acyltransferase"/>
</dbReference>
<dbReference type="EMBL" id="JAERRC010000015">
    <property type="protein sequence ID" value="MBL0705027.1"/>
    <property type="molecule type" value="Genomic_DNA"/>
</dbReference>
<evidence type="ECO:0000256" key="2">
    <source>
        <dbReference type="ARBA" id="ARBA00022679"/>
    </source>
</evidence>
<dbReference type="PANTHER" id="PTHR36174:SF1">
    <property type="entry name" value="LIPID II:GLYCINE GLYCYLTRANSFERASE"/>
    <property type="match status" value="1"/>
</dbReference>
<protein>
    <submittedName>
        <fullName evidence="8">Peptidoglycan bridge formation glycyltransferase FemA/FemB family protein</fullName>
    </submittedName>
</protein>
<dbReference type="SUPFAM" id="SSF55729">
    <property type="entry name" value="Acyl-CoA N-acyltransferases (Nat)"/>
    <property type="match status" value="2"/>
</dbReference>
<evidence type="ECO:0000256" key="5">
    <source>
        <dbReference type="ARBA" id="ARBA00023315"/>
    </source>
</evidence>
<evidence type="ECO:0000256" key="1">
    <source>
        <dbReference type="ARBA" id="ARBA00009943"/>
    </source>
</evidence>
<keyword evidence="9" id="KW-1185">Reference proteome</keyword>
<comment type="similarity">
    <text evidence="1">Belongs to the FemABX family.</text>
</comment>
<feature type="domain" description="BioF2-like acetyltransferase" evidence="7">
    <location>
        <begin position="189"/>
        <end position="316"/>
    </location>
</feature>
<dbReference type="InterPro" id="IPR038740">
    <property type="entry name" value="BioF2-like_GNAT_dom"/>
</dbReference>
<dbReference type="Pfam" id="PF13480">
    <property type="entry name" value="Acetyltransf_6"/>
    <property type="match status" value="1"/>
</dbReference>
<sequence>MSSLTARPTARPATAFTARFASPDEIAHWDEHVTANPNGGNLLQSEAFATVKRNFGWEVRFLVLEPAAAVSGEGSGEGEEAQPSYNLVLEKSFPVLGRFWYLIKGPGVTDIHEVPAALEGIKELVARENLGVFAVKVEPDLLDSEDARAVLAGAGLIKVPNLQPNDSTAILDISPEPRLVLKSLHSRGRNAVRRAEREGVEVVEAEPTPEYYRIMHRLMTGTLNAKSSTGAQVRSFEYYRQFWTEFTSRGQGRLYFVYENGRPSVGAFVITYGRKATYKDGGSLQRRSQYGDSHLIQWTAINRAKELGCVEYDFCGTPPADRLKDTSHPFHGLGLFKTSFTKTVTDFVGCWDYVIDPLRYRAWTTAGERIARQLYTRRTGQQFY</sequence>
<evidence type="ECO:0000313" key="8">
    <source>
        <dbReference type="EMBL" id="MBL0705027.1"/>
    </source>
</evidence>
<evidence type="ECO:0000259" key="7">
    <source>
        <dbReference type="Pfam" id="PF13480"/>
    </source>
</evidence>
<dbReference type="RefSeq" id="WP_189694273.1">
    <property type="nucleotide sequence ID" value="NZ_BNCM01000009.1"/>
</dbReference>
<keyword evidence="2" id="KW-0808">Transferase</keyword>
<keyword evidence="4" id="KW-0573">Peptidoglycan synthesis</keyword>
<reference evidence="8 9" key="1">
    <citation type="submission" date="2021-01" db="EMBL/GenBank/DDBJ databases">
        <title>Genome public.</title>
        <authorList>
            <person name="Liu C."/>
            <person name="Sun Q."/>
        </authorList>
    </citation>
    <scope>NUCLEOTIDE SEQUENCE [LARGE SCALE GENOMIC DNA]</scope>
    <source>
        <strain evidence="8 9">JC656</strain>
    </source>
</reference>
<evidence type="ECO:0000256" key="4">
    <source>
        <dbReference type="ARBA" id="ARBA00022984"/>
    </source>
</evidence>
<dbReference type="PROSITE" id="PS51191">
    <property type="entry name" value="FEMABX"/>
    <property type="match status" value="1"/>
</dbReference>
<evidence type="ECO:0000313" key="9">
    <source>
        <dbReference type="Proteomes" id="UP000639051"/>
    </source>
</evidence>
<organism evidence="8 9">
    <name type="scientific">Sinomonas cellulolyticus</name>
    <dbReference type="NCBI Taxonomy" id="2801916"/>
    <lineage>
        <taxon>Bacteria</taxon>
        <taxon>Bacillati</taxon>
        <taxon>Actinomycetota</taxon>
        <taxon>Actinomycetes</taxon>
        <taxon>Micrococcales</taxon>
        <taxon>Micrococcaceae</taxon>
        <taxon>Sinomonas</taxon>
    </lineage>
</organism>
<proteinExistence type="inferred from homology"/>
<comment type="caution">
    <text evidence="8">The sequence shown here is derived from an EMBL/GenBank/DDBJ whole genome shotgun (WGS) entry which is preliminary data.</text>
</comment>
<evidence type="ECO:0000256" key="3">
    <source>
        <dbReference type="ARBA" id="ARBA00022960"/>
    </source>
</evidence>
<evidence type="ECO:0000256" key="6">
    <source>
        <dbReference type="ARBA" id="ARBA00023316"/>
    </source>
</evidence>
<keyword evidence="3" id="KW-0133">Cell shape</keyword>
<keyword evidence="5" id="KW-0012">Acyltransferase</keyword>
<accession>A0ABS1K283</accession>
<dbReference type="Proteomes" id="UP000639051">
    <property type="component" value="Unassembled WGS sequence"/>
</dbReference>
<dbReference type="PANTHER" id="PTHR36174">
    <property type="entry name" value="LIPID II:GLYCINE GLYCYLTRANSFERASE"/>
    <property type="match status" value="1"/>
</dbReference>
<dbReference type="InterPro" id="IPR050644">
    <property type="entry name" value="PG_Glycine_Bridge_Synth"/>
</dbReference>
<gene>
    <name evidence="8" type="ORF">JJE72_05835</name>
</gene>
<keyword evidence="6" id="KW-0961">Cell wall biogenesis/degradation</keyword>
<name>A0ABS1K283_9MICC</name>